<comment type="caution">
    <text evidence="1">The sequence shown here is derived from an EMBL/GenBank/DDBJ whole genome shotgun (WGS) entry which is preliminary data.</text>
</comment>
<keyword evidence="2" id="KW-1185">Reference proteome</keyword>
<dbReference type="Proteomes" id="UP000830395">
    <property type="component" value="Chromosome 21"/>
</dbReference>
<evidence type="ECO:0000313" key="2">
    <source>
        <dbReference type="Proteomes" id="UP000830395"/>
    </source>
</evidence>
<protein>
    <submittedName>
        <fullName evidence="1">Uncharacterized protein</fullName>
    </submittedName>
</protein>
<name>A0ACC5ZA06_9TELE</name>
<dbReference type="EMBL" id="CM040995">
    <property type="protein sequence ID" value="MCJ8744906.1"/>
    <property type="molecule type" value="Genomic_DNA"/>
</dbReference>
<gene>
    <name evidence="1" type="ORF">PDJAM_G00124220</name>
</gene>
<accession>A0ACC5ZA06</accession>
<sequence>MSLVLNELLLCCRGLDNDKTTERKSINRVLVSRIIHTVVQGCCLQTDGLSHTLFSFFSRALNNTRAERQLQVLEHLISALNVFLRSVATNRRRRVCRLGEELLPSVLYVWSQMRPSSSLKEEMVEFFNMQLSVHHPKGAKTLETGAHAEDWAKWQSLLYSLYDALVGEISQIGSRGKYATGSRHIAVKENLIELTADICHQLFSQDLRVVLRDSTQSSKRRRMELGWETLRDHLQPHHSDFDMIPWLQVTAALTSKYPSMLPAHELSPLLSLLCQLLGEQQRRGERGPYVLRCLKQVALCQAKISGKSQALLAEVGRIWARAWALAVRGVSSAHTEALCLELLQTLVQCHLVPVDREFWKLFSGAVCKPSVVSALSLAQALSKCSVPKSVYSGECLSSVLLDAGSPPSLKEALIDWLLMNEQSDEMEESVRLHPIICRNFPLNLIPRILVALTLKDTMAGMTFLMSSLQPECISPADRPAEARTLLNEIETLYLQVSFDDVASRRAVGEDRSRTCREKPQLTVIDPLRTRAEQNLQAVADHLLNSYSPDTPNTSPACMVYCLRLLTGTLGAFVCVGVLTEETACHTPTFHKAKAVAQDLSNYITCAKSKLNEDETLSVLKSVMLLYSESISTKNKDSVSTISGSLVMKAVPARLLSELSEICKLMLGNSAKRDSAGVDNDPDDMDVSRTQTEENPQEEVDLFDDGDSAQHGNNGTQTLNTDLADSQHGLGAKSPLSQEHLTKQDLAVLDTLEFLSLCASFEPSTGLTFKPLDLRRKLLKLLDLMDCAKPLHLHMYLVLLKLLPAERMSLTAEEFDLLLRPLADICSHYRQDQEMCCTILLALLPCVRCLRGLQRPPEQDEDMDHVRGTLLKVVSGFCILGKTGKCTSAVRAALGRCLLALMEVDPCCKWVVLSLREEELPACAVLPSHLADPHHHVRMQAAMNVESLFLETVGWGGEKKTMLPLKHQQTAFENVYLKAQEGTRIQRNESPEDLPDETFNRRATLLKSLSMVMCCSPVCEKQALFALFQSYKENGIEETLIQKVLASVSLTLGYRSSEAFIGSHLNYLVAEWLSQRQTDASYTLQSFPYMLLNCSSLEEFYRSSYHVLIPRLIFLNDFEQVKAIGSHLKQDWRQLVANCFPKIMVNILPHFALPGHDAQAAEQREKAHHVYDLLKDDQCLGKQQIDSLICGNLADIVVELLMTLYEGAESGTAERGDLHKFIGELDPAPNPPFFSSHVIKATLDYLSKCHSTSHKSLVAILSKTPMSIQKILTSVCQHAAETTNAYERHRILMMYHLFVNLLLSEVKDGLGGAWAFVLRDIIYTLMHHINSRSGHQDEVSSRSLALCCDLLTTVCRTAIRFCDERGALESHLQVIVGTLTAQVTEHPAISQQVLSLLKFLVIENPDNGCLKRAIPLLEPFPDQPAFAELRAAQHALKYSSGAFTLRQEIEHFLSVTSCDSLPLTRMEGLKDLKRQLHTHKQQIEQLLKECHADPASSVLVKLVLNLLQLCKLAANHPGGRDILEAVGGCLGELGPVDLSTIALHHGKDQIYTQAASLYADVLHQWISIIFSCINNALTDHSISIRQAAAVCLKDILASASGLEFWEKYKSQRDPVLLYLSPFRSAKRKASISQ</sequence>
<proteinExistence type="predicted"/>
<evidence type="ECO:0000313" key="1">
    <source>
        <dbReference type="EMBL" id="MCJ8744906.1"/>
    </source>
</evidence>
<reference evidence="1" key="1">
    <citation type="submission" date="2020-02" db="EMBL/GenBank/DDBJ databases">
        <title>Genome sequencing of the panga catfish, Pangasius djambal.</title>
        <authorList>
            <person name="Wen M."/>
            <person name="Zahm M."/>
            <person name="Roques C."/>
            <person name="Cabau C."/>
            <person name="Klopp C."/>
            <person name="Donnadieu C."/>
            <person name="Jouanno E."/>
            <person name="Avarre J.-C."/>
            <person name="Campet M."/>
            <person name="Ha T."/>
            <person name="Dugue R."/>
            <person name="Lampietro C."/>
            <person name="Louis A."/>
            <person name="Herpin A."/>
            <person name="Echchiki A."/>
            <person name="Berthelot C."/>
            <person name="Parey E."/>
            <person name="Roest-Crollius H."/>
            <person name="Braasch I."/>
            <person name="Postlethwait J.H."/>
            <person name="Bobe J."/>
            <person name="Montfort J."/>
            <person name="Bouchez O."/>
            <person name="Begum T."/>
            <person name="Schartl M."/>
            <person name="Gustiano R."/>
            <person name="Guiguen Y."/>
        </authorList>
    </citation>
    <scope>NUCLEOTIDE SEQUENCE</scope>
    <source>
        <strain evidence="1">Pdj_M5554</strain>
    </source>
</reference>
<organism evidence="1 2">
    <name type="scientific">Pangasius djambal</name>
    <dbReference type="NCBI Taxonomy" id="1691987"/>
    <lineage>
        <taxon>Eukaryota</taxon>
        <taxon>Metazoa</taxon>
        <taxon>Chordata</taxon>
        <taxon>Craniata</taxon>
        <taxon>Vertebrata</taxon>
        <taxon>Euteleostomi</taxon>
        <taxon>Actinopterygii</taxon>
        <taxon>Neopterygii</taxon>
        <taxon>Teleostei</taxon>
        <taxon>Ostariophysi</taxon>
        <taxon>Siluriformes</taxon>
        <taxon>Pangasiidae</taxon>
        <taxon>Pangasius</taxon>
    </lineage>
</organism>